<proteinExistence type="predicted"/>
<dbReference type="Pfam" id="PF04450">
    <property type="entry name" value="BSP"/>
    <property type="match status" value="1"/>
</dbReference>
<keyword evidence="3" id="KW-1185">Reference proteome</keyword>
<sequence>MTKTPVFALHLKDWSLPGAHRILQVIHNVEILQEAATFILDNLFNDEIPPPEVQSITIIVTTDDFLRSIGAAAFHSSSDLDPTRRTIEISETWLSSLSPERLAAELLGVLRHELVHCFQPEPPTQTPSGLVEGIADWVRLISGLRPPHWEARKTSWDAGYDTTAYFLAYLEEEYGRGTVAAINNKAFCVDYSPAIWKELLGKDVDMLWDEKMDSPSDSSTNSSPSKNWAEKLDDANAEPHGLRQQPWKKILKEDEKHHSGPDLAPIDCAGCIPPTPSVAA</sequence>
<accession>A0A1L9RSH2</accession>
<dbReference type="VEuPathDB" id="FungiDB:ASPWEDRAFT_182687"/>
<dbReference type="PANTHER" id="PTHR33321:SF12">
    <property type="entry name" value="PLANT BASIC SECRETORY PROTEIN (BSP) FAMILY PROTEIN"/>
    <property type="match status" value="1"/>
</dbReference>
<organism evidence="2 3">
    <name type="scientific">Aspergillus wentii DTO 134E9</name>
    <dbReference type="NCBI Taxonomy" id="1073089"/>
    <lineage>
        <taxon>Eukaryota</taxon>
        <taxon>Fungi</taxon>
        <taxon>Dikarya</taxon>
        <taxon>Ascomycota</taxon>
        <taxon>Pezizomycotina</taxon>
        <taxon>Eurotiomycetes</taxon>
        <taxon>Eurotiomycetidae</taxon>
        <taxon>Eurotiales</taxon>
        <taxon>Aspergillaceae</taxon>
        <taxon>Aspergillus</taxon>
        <taxon>Aspergillus subgen. Cremei</taxon>
    </lineage>
</organism>
<dbReference type="RefSeq" id="XP_040691556.1">
    <property type="nucleotide sequence ID" value="XM_040831934.1"/>
</dbReference>
<dbReference type="OrthoDB" id="891726at2759"/>
<dbReference type="GeneID" id="63747782"/>
<dbReference type="AlphaFoldDB" id="A0A1L9RSH2"/>
<evidence type="ECO:0000313" key="2">
    <source>
        <dbReference type="EMBL" id="OJJ37880.1"/>
    </source>
</evidence>
<dbReference type="STRING" id="1073089.A0A1L9RSH2"/>
<reference evidence="3" key="1">
    <citation type="journal article" date="2017" name="Genome Biol.">
        <title>Comparative genomics reveals high biological diversity and specific adaptations in the industrially and medically important fungal genus Aspergillus.</title>
        <authorList>
            <person name="de Vries R.P."/>
            <person name="Riley R."/>
            <person name="Wiebenga A."/>
            <person name="Aguilar-Osorio G."/>
            <person name="Amillis S."/>
            <person name="Uchima C.A."/>
            <person name="Anderluh G."/>
            <person name="Asadollahi M."/>
            <person name="Askin M."/>
            <person name="Barry K."/>
            <person name="Battaglia E."/>
            <person name="Bayram O."/>
            <person name="Benocci T."/>
            <person name="Braus-Stromeyer S.A."/>
            <person name="Caldana C."/>
            <person name="Canovas D."/>
            <person name="Cerqueira G.C."/>
            <person name="Chen F."/>
            <person name="Chen W."/>
            <person name="Choi C."/>
            <person name="Clum A."/>
            <person name="Dos Santos R.A."/>
            <person name="Damasio A.R."/>
            <person name="Diallinas G."/>
            <person name="Emri T."/>
            <person name="Fekete E."/>
            <person name="Flipphi M."/>
            <person name="Freyberg S."/>
            <person name="Gallo A."/>
            <person name="Gournas C."/>
            <person name="Habgood R."/>
            <person name="Hainaut M."/>
            <person name="Harispe M.L."/>
            <person name="Henrissat B."/>
            <person name="Hilden K.S."/>
            <person name="Hope R."/>
            <person name="Hossain A."/>
            <person name="Karabika E."/>
            <person name="Karaffa L."/>
            <person name="Karanyi Z."/>
            <person name="Krasevec N."/>
            <person name="Kuo A."/>
            <person name="Kusch H."/>
            <person name="LaButti K."/>
            <person name="Lagendijk E.L."/>
            <person name="Lapidus A."/>
            <person name="Levasseur A."/>
            <person name="Lindquist E."/>
            <person name="Lipzen A."/>
            <person name="Logrieco A.F."/>
            <person name="MacCabe A."/>
            <person name="Maekelae M.R."/>
            <person name="Malavazi I."/>
            <person name="Melin P."/>
            <person name="Meyer V."/>
            <person name="Mielnichuk N."/>
            <person name="Miskei M."/>
            <person name="Molnar A.P."/>
            <person name="Mule G."/>
            <person name="Ngan C.Y."/>
            <person name="Orejas M."/>
            <person name="Orosz E."/>
            <person name="Ouedraogo J.P."/>
            <person name="Overkamp K.M."/>
            <person name="Park H.-S."/>
            <person name="Perrone G."/>
            <person name="Piumi F."/>
            <person name="Punt P.J."/>
            <person name="Ram A.F."/>
            <person name="Ramon A."/>
            <person name="Rauscher S."/>
            <person name="Record E."/>
            <person name="Riano-Pachon D.M."/>
            <person name="Robert V."/>
            <person name="Roehrig J."/>
            <person name="Ruller R."/>
            <person name="Salamov A."/>
            <person name="Salih N.S."/>
            <person name="Samson R.A."/>
            <person name="Sandor E."/>
            <person name="Sanguinetti M."/>
            <person name="Schuetze T."/>
            <person name="Sepcic K."/>
            <person name="Shelest E."/>
            <person name="Sherlock G."/>
            <person name="Sophianopoulou V."/>
            <person name="Squina F.M."/>
            <person name="Sun H."/>
            <person name="Susca A."/>
            <person name="Todd R.B."/>
            <person name="Tsang A."/>
            <person name="Unkles S.E."/>
            <person name="van de Wiele N."/>
            <person name="van Rossen-Uffink D."/>
            <person name="Oliveira J.V."/>
            <person name="Vesth T.C."/>
            <person name="Visser J."/>
            <person name="Yu J.-H."/>
            <person name="Zhou M."/>
            <person name="Andersen M.R."/>
            <person name="Archer D.B."/>
            <person name="Baker S.E."/>
            <person name="Benoit I."/>
            <person name="Brakhage A.A."/>
            <person name="Braus G.H."/>
            <person name="Fischer R."/>
            <person name="Frisvad J.C."/>
            <person name="Goldman G.H."/>
            <person name="Houbraken J."/>
            <person name="Oakley B."/>
            <person name="Pocsi I."/>
            <person name="Scazzocchio C."/>
            <person name="Seiboth B."/>
            <person name="vanKuyk P.A."/>
            <person name="Wortman J."/>
            <person name="Dyer P.S."/>
            <person name="Grigoriev I.V."/>
        </authorList>
    </citation>
    <scope>NUCLEOTIDE SEQUENCE [LARGE SCALE GENOMIC DNA]</scope>
    <source>
        <strain evidence="3">DTO 134E9</strain>
    </source>
</reference>
<feature type="compositionally biased region" description="Low complexity" evidence="1">
    <location>
        <begin position="215"/>
        <end position="225"/>
    </location>
</feature>
<dbReference type="InterPro" id="IPR007541">
    <property type="entry name" value="Uncharacterised_BSP"/>
</dbReference>
<feature type="region of interest" description="Disordered" evidence="1">
    <location>
        <begin position="211"/>
        <end position="280"/>
    </location>
</feature>
<dbReference type="EMBL" id="KV878211">
    <property type="protein sequence ID" value="OJJ37880.1"/>
    <property type="molecule type" value="Genomic_DNA"/>
</dbReference>
<protein>
    <submittedName>
        <fullName evidence="2">Uncharacterized protein</fullName>
    </submittedName>
</protein>
<gene>
    <name evidence="2" type="ORF">ASPWEDRAFT_182687</name>
</gene>
<dbReference type="PANTHER" id="PTHR33321">
    <property type="match status" value="1"/>
</dbReference>
<name>A0A1L9RSH2_ASPWE</name>
<evidence type="ECO:0000313" key="3">
    <source>
        <dbReference type="Proteomes" id="UP000184383"/>
    </source>
</evidence>
<evidence type="ECO:0000256" key="1">
    <source>
        <dbReference type="SAM" id="MobiDB-lite"/>
    </source>
</evidence>
<dbReference type="Proteomes" id="UP000184383">
    <property type="component" value="Unassembled WGS sequence"/>
</dbReference>
<feature type="compositionally biased region" description="Basic and acidic residues" evidence="1">
    <location>
        <begin position="250"/>
        <end position="260"/>
    </location>
</feature>